<dbReference type="EMBL" id="GBRH01254296">
    <property type="protein sequence ID" value="JAD43599.1"/>
    <property type="molecule type" value="Transcribed_RNA"/>
</dbReference>
<reference evidence="1" key="2">
    <citation type="journal article" date="2015" name="Data Brief">
        <title>Shoot transcriptome of the giant reed, Arundo donax.</title>
        <authorList>
            <person name="Barrero R.A."/>
            <person name="Guerrero F.D."/>
            <person name="Moolhuijzen P."/>
            <person name="Goolsby J.A."/>
            <person name="Tidwell J."/>
            <person name="Bellgard S.E."/>
            <person name="Bellgard M.I."/>
        </authorList>
    </citation>
    <scope>NUCLEOTIDE SEQUENCE</scope>
    <source>
        <tissue evidence="1">Shoot tissue taken approximately 20 cm above the soil surface</tissue>
    </source>
</reference>
<accession>A0A0A8ZW79</accession>
<protein>
    <submittedName>
        <fullName evidence="1">Uncharacterized protein</fullName>
    </submittedName>
</protein>
<proteinExistence type="predicted"/>
<dbReference type="AlphaFoldDB" id="A0A0A8ZW79"/>
<reference evidence="1" key="1">
    <citation type="submission" date="2014-09" db="EMBL/GenBank/DDBJ databases">
        <authorList>
            <person name="Magalhaes I.L.F."/>
            <person name="Oliveira U."/>
            <person name="Santos F.R."/>
            <person name="Vidigal T.H.D.A."/>
            <person name="Brescovit A.D."/>
            <person name="Santos A.J."/>
        </authorList>
    </citation>
    <scope>NUCLEOTIDE SEQUENCE</scope>
    <source>
        <tissue evidence="1">Shoot tissue taken approximately 20 cm above the soil surface</tissue>
    </source>
</reference>
<evidence type="ECO:0000313" key="1">
    <source>
        <dbReference type="EMBL" id="JAD43599.1"/>
    </source>
</evidence>
<sequence length="16" mass="1739">MVLARGYLTSTHPVHG</sequence>
<organism evidence="1">
    <name type="scientific">Arundo donax</name>
    <name type="common">Giant reed</name>
    <name type="synonym">Donax arundinaceus</name>
    <dbReference type="NCBI Taxonomy" id="35708"/>
    <lineage>
        <taxon>Eukaryota</taxon>
        <taxon>Viridiplantae</taxon>
        <taxon>Streptophyta</taxon>
        <taxon>Embryophyta</taxon>
        <taxon>Tracheophyta</taxon>
        <taxon>Spermatophyta</taxon>
        <taxon>Magnoliopsida</taxon>
        <taxon>Liliopsida</taxon>
        <taxon>Poales</taxon>
        <taxon>Poaceae</taxon>
        <taxon>PACMAD clade</taxon>
        <taxon>Arundinoideae</taxon>
        <taxon>Arundineae</taxon>
        <taxon>Arundo</taxon>
    </lineage>
</organism>
<name>A0A0A8ZW79_ARUDO</name>